<keyword evidence="1 4" id="KW-0349">Heme</keyword>
<sequence length="556" mass="61482">MPHALRFVACLLLSAVSLLAGPPRRPAWFLAGERIYREGRLPSGAPLQGSIQGDRPVTGLALTCASCHMWSGLGSQEGGANEGGVVIPPVDAPSLFHPRFQALPRIKGADRDRLGLKASPLRPAYSEASLARTLRTGIDPTGRELNAGMPRYHLKPAEMALLIRYLKTLSAAPTPGVDDKILRFATIFGPEVTAADREAMLKPLQAFIAFNNEMPRHFGHRMYRTHAGANLVQDHRTFTLVPWILSGPRATWPRQLEARYRKEPVFALLGGMAAGSWQPIHDFCEAWRIPCLFPITDLPVVSDTNRYTLYFSRGLQQEGEAAARFLAQDAAPEAGTRVVQLVQGKAGEALSLGFETAWRELGRPSARRQTLADGQVLDAAFLKDLIAREQPSALLLWVGPEHLPAMGRPQTADGRALPLLISAGAWGPRVYDLPEDLREATYLTYPYRHPEDEARALRNTVPSLAREADRRDRSRIPSRMYSLVQVLSKALVNLQGAYTRDHLLDRIALLPDQSLPDFERLVFGPGQRYASRGCYIMQLTNGPEPSLVKRSGWLIQ</sequence>
<dbReference type="Proteomes" id="UP000709959">
    <property type="component" value="Unassembled WGS sequence"/>
</dbReference>
<evidence type="ECO:0000313" key="7">
    <source>
        <dbReference type="EMBL" id="MBK8574028.1"/>
    </source>
</evidence>
<feature type="domain" description="Cytochrome c" evidence="6">
    <location>
        <begin position="27"/>
        <end position="170"/>
    </location>
</feature>
<dbReference type="Gene3D" id="3.40.50.2300">
    <property type="match status" value="2"/>
</dbReference>
<dbReference type="GO" id="GO:0020037">
    <property type="term" value="F:heme binding"/>
    <property type="evidence" value="ECO:0007669"/>
    <property type="project" value="InterPro"/>
</dbReference>
<proteinExistence type="predicted"/>
<evidence type="ECO:0000256" key="2">
    <source>
        <dbReference type="ARBA" id="ARBA00022723"/>
    </source>
</evidence>
<name>A0A936F510_9BACT</name>
<reference evidence="7 8" key="1">
    <citation type="submission" date="2020-10" db="EMBL/GenBank/DDBJ databases">
        <title>Connecting structure to function with the recovery of over 1000 high-quality activated sludge metagenome-assembled genomes encoding full-length rRNA genes using long-read sequencing.</title>
        <authorList>
            <person name="Singleton C.M."/>
            <person name="Petriglieri F."/>
            <person name="Kristensen J.M."/>
            <person name="Kirkegaard R.H."/>
            <person name="Michaelsen T.Y."/>
            <person name="Andersen M.H."/>
            <person name="Karst S.M."/>
            <person name="Dueholm M.S."/>
            <person name="Nielsen P.H."/>
            <person name="Albertsen M."/>
        </authorList>
    </citation>
    <scope>NUCLEOTIDE SEQUENCE [LARGE SCALE GENOMIC DNA]</scope>
    <source>
        <strain evidence="7">OdNE_18-Q3-R46-58_MAXAC.008</strain>
    </source>
</reference>
<keyword evidence="3 4" id="KW-0408">Iron</keyword>
<evidence type="ECO:0000256" key="4">
    <source>
        <dbReference type="PROSITE-ProRule" id="PRU00433"/>
    </source>
</evidence>
<dbReference type="Gene3D" id="1.10.760.10">
    <property type="entry name" value="Cytochrome c-like domain"/>
    <property type="match status" value="1"/>
</dbReference>
<keyword evidence="2 4" id="KW-0479">Metal-binding</keyword>
<dbReference type="Pfam" id="PF00034">
    <property type="entry name" value="Cytochrom_C"/>
    <property type="match status" value="1"/>
</dbReference>
<dbReference type="GO" id="GO:0046872">
    <property type="term" value="F:metal ion binding"/>
    <property type="evidence" value="ECO:0007669"/>
    <property type="project" value="UniProtKB-KW"/>
</dbReference>
<accession>A0A936F510</accession>
<dbReference type="PROSITE" id="PS51007">
    <property type="entry name" value="CYTC"/>
    <property type="match status" value="1"/>
</dbReference>
<evidence type="ECO:0000256" key="3">
    <source>
        <dbReference type="ARBA" id="ARBA00023004"/>
    </source>
</evidence>
<evidence type="ECO:0000313" key="8">
    <source>
        <dbReference type="Proteomes" id="UP000709959"/>
    </source>
</evidence>
<evidence type="ECO:0000256" key="1">
    <source>
        <dbReference type="ARBA" id="ARBA00022617"/>
    </source>
</evidence>
<keyword evidence="5" id="KW-0732">Signal</keyword>
<evidence type="ECO:0000259" key="6">
    <source>
        <dbReference type="PROSITE" id="PS51007"/>
    </source>
</evidence>
<dbReference type="InterPro" id="IPR009056">
    <property type="entry name" value="Cyt_c-like_dom"/>
</dbReference>
<comment type="caution">
    <text evidence="7">The sequence shown here is derived from an EMBL/GenBank/DDBJ whole genome shotgun (WGS) entry which is preliminary data.</text>
</comment>
<feature type="chain" id="PRO_5036725392" evidence="5">
    <location>
        <begin position="21"/>
        <end position="556"/>
    </location>
</feature>
<feature type="signal peptide" evidence="5">
    <location>
        <begin position="1"/>
        <end position="20"/>
    </location>
</feature>
<dbReference type="EMBL" id="JADKCH010000033">
    <property type="protein sequence ID" value="MBK8574028.1"/>
    <property type="molecule type" value="Genomic_DNA"/>
</dbReference>
<dbReference type="SUPFAM" id="SSF46626">
    <property type="entry name" value="Cytochrome c"/>
    <property type="match status" value="1"/>
</dbReference>
<protein>
    <submittedName>
        <fullName evidence="7">C-type cytochrome</fullName>
    </submittedName>
</protein>
<dbReference type="AlphaFoldDB" id="A0A936F510"/>
<dbReference type="GO" id="GO:0009055">
    <property type="term" value="F:electron transfer activity"/>
    <property type="evidence" value="ECO:0007669"/>
    <property type="project" value="InterPro"/>
</dbReference>
<organism evidence="7 8">
    <name type="scientific">Candidatus Geothrix odensensis</name>
    <dbReference type="NCBI Taxonomy" id="2954440"/>
    <lineage>
        <taxon>Bacteria</taxon>
        <taxon>Pseudomonadati</taxon>
        <taxon>Acidobacteriota</taxon>
        <taxon>Holophagae</taxon>
        <taxon>Holophagales</taxon>
        <taxon>Holophagaceae</taxon>
        <taxon>Geothrix</taxon>
    </lineage>
</organism>
<dbReference type="InterPro" id="IPR028082">
    <property type="entry name" value="Peripla_BP_I"/>
</dbReference>
<dbReference type="InterPro" id="IPR036909">
    <property type="entry name" value="Cyt_c-like_dom_sf"/>
</dbReference>
<gene>
    <name evidence="7" type="ORF">IPN91_15725</name>
</gene>
<dbReference type="SUPFAM" id="SSF53822">
    <property type="entry name" value="Periplasmic binding protein-like I"/>
    <property type="match status" value="1"/>
</dbReference>
<evidence type="ECO:0000256" key="5">
    <source>
        <dbReference type="SAM" id="SignalP"/>
    </source>
</evidence>